<name>A0A2S5CQF6_9GAMM</name>
<dbReference type="RefSeq" id="WP_103973865.1">
    <property type="nucleotide sequence ID" value="NZ_PGFZ01000002.1"/>
</dbReference>
<dbReference type="EMBL" id="PGFZ01000002">
    <property type="protein sequence ID" value="POZ52982.1"/>
    <property type="molecule type" value="Genomic_DNA"/>
</dbReference>
<dbReference type="AlphaFoldDB" id="A0A2S5CQF6"/>
<sequence>MGYDGKGKLAAAIAGLYGLSPKSQAQIAAHIKQAKAALNIISKAKVLPDDERLAIYRWHVERRNAATAMQTDIMGEPLDDMPLTQAEPLADVVGVQVLALVEAADSEAIPEPEADTFAPAIEATGAIGIMTDPGDQPELPPLAEIKTATQPVADTPAFSVSAVNGADSGVSPELLEPSPPPKSDGSESLKDPLLPEAAASEATATVGAVQPMPGQDGQPEPPPAGVVQDVKQDALPTDGGTGPDDYGQVHFALTVIYGEQAKRTTVMLEGYLVKALQRKHRLSDNTAIRVWIEQAIKADSGRFDGNAPLTKQVKRIIVESFV</sequence>
<evidence type="ECO:0000313" key="2">
    <source>
        <dbReference type="EMBL" id="POZ52982.1"/>
    </source>
</evidence>
<accession>A0A2S5CQF6</accession>
<gene>
    <name evidence="2" type="ORF">AADEFJLK_01598</name>
</gene>
<protein>
    <submittedName>
        <fullName evidence="2">Uncharacterized protein</fullName>
    </submittedName>
</protein>
<evidence type="ECO:0000313" key="3">
    <source>
        <dbReference type="Proteomes" id="UP000237423"/>
    </source>
</evidence>
<evidence type="ECO:0000256" key="1">
    <source>
        <dbReference type="SAM" id="MobiDB-lite"/>
    </source>
</evidence>
<comment type="caution">
    <text evidence="2">The sequence shown here is derived from an EMBL/GenBank/DDBJ whole genome shotgun (WGS) entry which is preliminary data.</text>
</comment>
<reference evidence="2 3" key="1">
    <citation type="submission" date="2017-11" db="EMBL/GenBank/DDBJ databases">
        <title>Draft Genome Sequence of Methylobacter psychrotolerans Sph1T, an Obligate Methanotroph from Low-Temperature Environments.</title>
        <authorList>
            <person name="Oshkin I.Y."/>
            <person name="Miroshnikov K."/>
            <person name="Belova S.E."/>
            <person name="Korzhenkov A."/>
            <person name="Toshchakov S.V."/>
            <person name="Dedysh S.N."/>
        </authorList>
    </citation>
    <scope>NUCLEOTIDE SEQUENCE [LARGE SCALE GENOMIC DNA]</scope>
    <source>
        <strain evidence="2 3">Sph1</strain>
    </source>
</reference>
<proteinExistence type="predicted"/>
<dbReference type="Proteomes" id="UP000237423">
    <property type="component" value="Unassembled WGS sequence"/>
</dbReference>
<feature type="region of interest" description="Disordered" evidence="1">
    <location>
        <begin position="163"/>
        <end position="191"/>
    </location>
</feature>
<organism evidence="2 3">
    <name type="scientific">Methylovulum psychrotolerans</name>
    <dbReference type="NCBI Taxonomy" id="1704499"/>
    <lineage>
        <taxon>Bacteria</taxon>
        <taxon>Pseudomonadati</taxon>
        <taxon>Pseudomonadota</taxon>
        <taxon>Gammaproteobacteria</taxon>
        <taxon>Methylococcales</taxon>
        <taxon>Methylococcaceae</taxon>
        <taxon>Methylovulum</taxon>
    </lineage>
</organism>